<gene>
    <name evidence="1" type="ORF">AArc1_1699</name>
</gene>
<name>A0A346PET2_9EURY</name>
<evidence type="ECO:0000313" key="1">
    <source>
        <dbReference type="EMBL" id="AXR78027.1"/>
    </source>
</evidence>
<dbReference type="Proteomes" id="UP000258707">
    <property type="component" value="Chromosome"/>
</dbReference>
<evidence type="ECO:0000313" key="2">
    <source>
        <dbReference type="Proteomes" id="UP000258707"/>
    </source>
</evidence>
<organism evidence="1 2">
    <name type="scientific">Natrarchaeobaculum sulfurireducens</name>
    <dbReference type="NCBI Taxonomy" id="2044521"/>
    <lineage>
        <taxon>Archaea</taxon>
        <taxon>Methanobacteriati</taxon>
        <taxon>Methanobacteriota</taxon>
        <taxon>Stenosarchaea group</taxon>
        <taxon>Halobacteria</taxon>
        <taxon>Halobacteriales</taxon>
        <taxon>Natrialbaceae</taxon>
        <taxon>Natrarchaeobaculum</taxon>
    </lineage>
</organism>
<dbReference type="KEGG" id="nan:AArc1_1699"/>
<sequence>MENYVGVLVLDDDGELADIDTGPIRENNRFYDNKLAVAPLPQRPDEDLNLDVLDDIPVEVVSSELDDEGAIIADLPSVPIDEDESKRMLSLSVRRKSAGTVEFALDPELTSSHG</sequence>
<dbReference type="AlphaFoldDB" id="A0A346PET2"/>
<reference evidence="2" key="1">
    <citation type="submission" date="2017-10" db="EMBL/GenBank/DDBJ databases">
        <title>Phenotypic and genomic properties of facultatively anaerobic sulfur-reducing natronoarchaea from hypersaline soda lakes.</title>
        <authorList>
            <person name="Sorokin D.Y."/>
            <person name="Kublanov I.V."/>
            <person name="Roman P."/>
            <person name="Sinninghe Damste J.S."/>
            <person name="Golyshin P.N."/>
            <person name="Rojo D."/>
            <person name="Ciordia S."/>
            <person name="Mena Md.C."/>
            <person name="Ferrer M."/>
            <person name="Messina E."/>
            <person name="Smedile F."/>
            <person name="La Spada G."/>
            <person name="La Cono V."/>
            <person name="Yakimov M.M."/>
        </authorList>
    </citation>
    <scope>NUCLEOTIDE SEQUENCE [LARGE SCALE GENOMIC DNA]</scope>
    <source>
        <strain evidence="2">AArc1</strain>
    </source>
</reference>
<dbReference type="EMBL" id="CP024047">
    <property type="protein sequence ID" value="AXR78027.1"/>
    <property type="molecule type" value="Genomic_DNA"/>
</dbReference>
<accession>A0A346PET2</accession>
<proteinExistence type="predicted"/>
<protein>
    <submittedName>
        <fullName evidence="1">Uncharacterized protein</fullName>
    </submittedName>
</protein>